<sequence>MDIECPWGTRRRISPHFLHMREDVSNDSDVQGENPEPETEEEMRGGGERRGKKDGKGDAPKDGGRTPSLQTSMRRRKNGQRERQTKKPTTFLGKRGFLRYGNGHGNS</sequence>
<feature type="compositionally biased region" description="Basic and acidic residues" evidence="1">
    <location>
        <begin position="42"/>
        <end position="64"/>
    </location>
</feature>
<keyword evidence="3" id="KW-1185">Reference proteome</keyword>
<comment type="caution">
    <text evidence="2">The sequence shown here is derived from an EMBL/GenBank/DDBJ whole genome shotgun (WGS) entry which is preliminary data.</text>
</comment>
<name>A0AAV7R810_PLEWA</name>
<protein>
    <submittedName>
        <fullName evidence="2">Uncharacterized protein</fullName>
    </submittedName>
</protein>
<evidence type="ECO:0000256" key="1">
    <source>
        <dbReference type="SAM" id="MobiDB-lite"/>
    </source>
</evidence>
<evidence type="ECO:0000313" key="3">
    <source>
        <dbReference type="Proteomes" id="UP001066276"/>
    </source>
</evidence>
<accession>A0AAV7R810</accession>
<feature type="region of interest" description="Disordered" evidence="1">
    <location>
        <begin position="1"/>
        <end position="107"/>
    </location>
</feature>
<dbReference type="AlphaFoldDB" id="A0AAV7R810"/>
<reference evidence="2" key="1">
    <citation type="journal article" date="2022" name="bioRxiv">
        <title>Sequencing and chromosome-scale assembly of the giantPleurodeles waltlgenome.</title>
        <authorList>
            <person name="Brown T."/>
            <person name="Elewa A."/>
            <person name="Iarovenko S."/>
            <person name="Subramanian E."/>
            <person name="Araus A.J."/>
            <person name="Petzold A."/>
            <person name="Susuki M."/>
            <person name="Suzuki K.-i.T."/>
            <person name="Hayashi T."/>
            <person name="Toyoda A."/>
            <person name="Oliveira C."/>
            <person name="Osipova E."/>
            <person name="Leigh N.D."/>
            <person name="Simon A."/>
            <person name="Yun M.H."/>
        </authorList>
    </citation>
    <scope>NUCLEOTIDE SEQUENCE</scope>
    <source>
        <strain evidence="2">20211129_DDA</strain>
        <tissue evidence="2">Liver</tissue>
    </source>
</reference>
<organism evidence="2 3">
    <name type="scientific">Pleurodeles waltl</name>
    <name type="common">Iberian ribbed newt</name>
    <dbReference type="NCBI Taxonomy" id="8319"/>
    <lineage>
        <taxon>Eukaryota</taxon>
        <taxon>Metazoa</taxon>
        <taxon>Chordata</taxon>
        <taxon>Craniata</taxon>
        <taxon>Vertebrata</taxon>
        <taxon>Euteleostomi</taxon>
        <taxon>Amphibia</taxon>
        <taxon>Batrachia</taxon>
        <taxon>Caudata</taxon>
        <taxon>Salamandroidea</taxon>
        <taxon>Salamandridae</taxon>
        <taxon>Pleurodelinae</taxon>
        <taxon>Pleurodeles</taxon>
    </lineage>
</organism>
<proteinExistence type="predicted"/>
<evidence type="ECO:0000313" key="2">
    <source>
        <dbReference type="EMBL" id="KAJ1148260.1"/>
    </source>
</evidence>
<dbReference type="EMBL" id="JANPWB010000009">
    <property type="protein sequence ID" value="KAJ1148260.1"/>
    <property type="molecule type" value="Genomic_DNA"/>
</dbReference>
<dbReference type="Proteomes" id="UP001066276">
    <property type="component" value="Chromosome 5"/>
</dbReference>
<gene>
    <name evidence="2" type="ORF">NDU88_001097</name>
</gene>